<dbReference type="GO" id="GO:0005737">
    <property type="term" value="C:cytoplasm"/>
    <property type="evidence" value="ECO:0007669"/>
    <property type="project" value="UniProtKB-SubCell"/>
</dbReference>
<dbReference type="NCBIfam" id="NF010539">
    <property type="entry name" value="PRK13927.1"/>
    <property type="match status" value="1"/>
</dbReference>
<evidence type="ECO:0000256" key="3">
    <source>
        <dbReference type="ARBA" id="ARBA00022840"/>
    </source>
</evidence>
<dbReference type="GO" id="GO:0005524">
    <property type="term" value="F:ATP binding"/>
    <property type="evidence" value="ECO:0007669"/>
    <property type="project" value="UniProtKB-KW"/>
</dbReference>
<dbReference type="PANTHER" id="PTHR42749">
    <property type="entry name" value="CELL SHAPE-DETERMINING PROTEIN MREB"/>
    <property type="match status" value="1"/>
</dbReference>
<dbReference type="GO" id="GO:0000902">
    <property type="term" value="P:cell morphogenesis"/>
    <property type="evidence" value="ECO:0007669"/>
    <property type="project" value="InterPro"/>
</dbReference>
<name>A0A9D0ZCC8_9FIRM</name>
<evidence type="ECO:0000313" key="7">
    <source>
        <dbReference type="EMBL" id="HIQ72616.1"/>
    </source>
</evidence>
<keyword evidence="2 6" id="KW-0547">Nucleotide-binding</keyword>
<feature type="binding site" evidence="6">
    <location>
        <begin position="162"/>
        <end position="164"/>
    </location>
    <ligand>
        <name>ATP</name>
        <dbReference type="ChEBI" id="CHEBI:30616"/>
    </ligand>
</feature>
<dbReference type="HAMAP" id="MF_02207">
    <property type="entry name" value="MreB"/>
    <property type="match status" value="1"/>
</dbReference>
<keyword evidence="4 6" id="KW-0133">Cell shape</keyword>
<evidence type="ECO:0000256" key="1">
    <source>
        <dbReference type="ARBA" id="ARBA00022490"/>
    </source>
</evidence>
<dbReference type="GO" id="GO:0008360">
    <property type="term" value="P:regulation of cell shape"/>
    <property type="evidence" value="ECO:0007669"/>
    <property type="project" value="UniProtKB-UniRule"/>
</dbReference>
<dbReference type="AlphaFoldDB" id="A0A9D0ZCC8"/>
<dbReference type="PANTHER" id="PTHR42749:SF1">
    <property type="entry name" value="CELL SHAPE-DETERMINING PROTEIN MREB"/>
    <property type="match status" value="1"/>
</dbReference>
<comment type="subunit">
    <text evidence="6">Forms polymers.</text>
</comment>
<gene>
    <name evidence="6" type="primary">mreB</name>
    <name evidence="7" type="ORF">IAB73_10470</name>
</gene>
<evidence type="ECO:0000256" key="4">
    <source>
        <dbReference type="ARBA" id="ARBA00022960"/>
    </source>
</evidence>
<dbReference type="SUPFAM" id="SSF53067">
    <property type="entry name" value="Actin-like ATPase domain"/>
    <property type="match status" value="2"/>
</dbReference>
<comment type="function">
    <text evidence="6">Forms membrane-associated dynamic filaments that are essential for cell shape determination. Acts by regulating cell wall synthesis and cell elongation, and thus cell shape. A feedback loop between cell geometry and MreB localization may maintain elongated cell shape by targeting cell wall growth to regions of negative cell wall curvature.</text>
</comment>
<dbReference type="Pfam" id="PF06723">
    <property type="entry name" value="MreB_Mbl"/>
    <property type="match status" value="1"/>
</dbReference>
<dbReference type="Proteomes" id="UP000886887">
    <property type="component" value="Unassembled WGS sequence"/>
</dbReference>
<evidence type="ECO:0000256" key="5">
    <source>
        <dbReference type="ARBA" id="ARBA00023458"/>
    </source>
</evidence>
<dbReference type="InterPro" id="IPR056546">
    <property type="entry name" value="MreB_MamK-like"/>
</dbReference>
<comment type="caution">
    <text evidence="7">The sequence shown here is derived from an EMBL/GenBank/DDBJ whole genome shotgun (WGS) entry which is preliminary data.</text>
</comment>
<keyword evidence="1 6" id="KW-0963">Cytoplasm</keyword>
<dbReference type="CDD" id="cd10225">
    <property type="entry name" value="ASKHA_NBD_MreB-like"/>
    <property type="match status" value="1"/>
</dbReference>
<proteinExistence type="inferred from homology"/>
<dbReference type="InterPro" id="IPR043129">
    <property type="entry name" value="ATPase_NBD"/>
</dbReference>
<dbReference type="NCBIfam" id="TIGR00904">
    <property type="entry name" value="mreB"/>
    <property type="match status" value="1"/>
</dbReference>
<sequence length="345" mass="36830">MRFFGIHAPDIGIDLGTSNVRVYVKGKGIVIDEPSLLVVRGDASREVLAVGEDARLLLGRTPGDIRTVRPVRDGVIVDFEMSEIMLHYFIRKAVGAHYILRPRVVISVPCAISTVERRAVDEAVRMAGARAIQVVEHPLAAALGTGLPVYEPEGSLVVDIGGGTSEIAVISLGGLVVSRSLRVGGDKMDEAISAMFKKEHNMLIGDRAAEDLKLDLGGALVRPDDTRRAMVRGRDMVTSLPMTVEITAQKISEALEGPIGEIVGAIKWVLERTPPELAGDIMRSGIYLMGGLAQLPDLDRLIASEIGISVSVARNPAQSVILGAGHLADNIELLDSIGKGDAMRD</sequence>
<reference evidence="7" key="1">
    <citation type="submission" date="2020-10" db="EMBL/GenBank/DDBJ databases">
        <authorList>
            <person name="Gilroy R."/>
        </authorList>
    </citation>
    <scope>NUCLEOTIDE SEQUENCE</scope>
    <source>
        <strain evidence="7">ChiSxjej2B14-6234</strain>
    </source>
</reference>
<dbReference type="PRINTS" id="PR01652">
    <property type="entry name" value="SHAPEPROTEIN"/>
</dbReference>
<organism evidence="7 8">
    <name type="scientific">Candidatus Onthenecus intestinigallinarum</name>
    <dbReference type="NCBI Taxonomy" id="2840875"/>
    <lineage>
        <taxon>Bacteria</taxon>
        <taxon>Bacillati</taxon>
        <taxon>Bacillota</taxon>
        <taxon>Clostridia</taxon>
        <taxon>Eubacteriales</taxon>
        <taxon>Candidatus Onthenecus</taxon>
    </lineage>
</organism>
<dbReference type="InterPro" id="IPR004753">
    <property type="entry name" value="MreB"/>
</dbReference>
<keyword evidence="3 6" id="KW-0067">ATP-binding</keyword>
<comment type="subcellular location">
    <subcellularLocation>
        <location evidence="6">Cytoplasm</location>
    </subcellularLocation>
    <text evidence="6">Membrane-associated.</text>
</comment>
<evidence type="ECO:0000256" key="2">
    <source>
        <dbReference type="ARBA" id="ARBA00022741"/>
    </source>
</evidence>
<accession>A0A9D0ZCC8</accession>
<comment type="caution">
    <text evidence="6">Lacks conserved residue(s) required for the propagation of feature annotation.</text>
</comment>
<evidence type="ECO:0000313" key="8">
    <source>
        <dbReference type="Proteomes" id="UP000886887"/>
    </source>
</evidence>
<feature type="binding site" evidence="6">
    <location>
        <begin position="210"/>
        <end position="213"/>
    </location>
    <ligand>
        <name>ATP</name>
        <dbReference type="ChEBI" id="CHEBI:30616"/>
    </ligand>
</feature>
<dbReference type="Gene3D" id="3.30.420.40">
    <property type="match status" value="3"/>
</dbReference>
<evidence type="ECO:0000256" key="6">
    <source>
        <dbReference type="HAMAP-Rule" id="MF_02207"/>
    </source>
</evidence>
<protein>
    <recommendedName>
        <fullName evidence="6">Cell shape-determining protein MreB</fullName>
    </recommendedName>
</protein>
<comment type="similarity">
    <text evidence="5 6">Belongs to the FtsA/MreB family.</text>
</comment>
<reference evidence="7" key="2">
    <citation type="journal article" date="2021" name="PeerJ">
        <title>Extensive microbial diversity within the chicken gut microbiome revealed by metagenomics and culture.</title>
        <authorList>
            <person name="Gilroy R."/>
            <person name="Ravi A."/>
            <person name="Getino M."/>
            <person name="Pursley I."/>
            <person name="Horton D.L."/>
            <person name="Alikhan N.F."/>
            <person name="Baker D."/>
            <person name="Gharbi K."/>
            <person name="Hall N."/>
            <person name="Watson M."/>
            <person name="Adriaenssens E.M."/>
            <person name="Foster-Nyarko E."/>
            <person name="Jarju S."/>
            <person name="Secka A."/>
            <person name="Antonio M."/>
            <person name="Oren A."/>
            <person name="Chaudhuri R.R."/>
            <person name="La Ragione R."/>
            <person name="Hildebrand F."/>
            <person name="Pallen M.J."/>
        </authorList>
    </citation>
    <scope>NUCLEOTIDE SEQUENCE</scope>
    <source>
        <strain evidence="7">ChiSxjej2B14-6234</strain>
    </source>
</reference>
<dbReference type="EMBL" id="DVFJ01000036">
    <property type="protein sequence ID" value="HIQ72616.1"/>
    <property type="molecule type" value="Genomic_DNA"/>
</dbReference>